<dbReference type="InterPro" id="IPR017925">
    <property type="entry name" value="DHFR_CS"/>
</dbReference>
<dbReference type="PROSITE" id="PS00075">
    <property type="entry name" value="DHFR_1"/>
    <property type="match status" value="1"/>
</dbReference>
<comment type="similarity">
    <text evidence="2 8 9">Belongs to the dihydrofolate reductase family.</text>
</comment>
<evidence type="ECO:0000256" key="5">
    <source>
        <dbReference type="ARBA" id="ARBA00022857"/>
    </source>
</evidence>
<dbReference type="PROSITE" id="PS51330">
    <property type="entry name" value="DHFR_2"/>
    <property type="match status" value="1"/>
</dbReference>
<keyword evidence="5 8" id="KW-0521">NADP</keyword>
<dbReference type="FunFam" id="3.40.430.10:FF:000001">
    <property type="entry name" value="Dihydrofolate reductase"/>
    <property type="match status" value="1"/>
</dbReference>
<dbReference type="EMBL" id="CP079818">
    <property type="protein sequence ID" value="QXW90785.1"/>
    <property type="molecule type" value="Genomic_DNA"/>
</dbReference>
<evidence type="ECO:0000256" key="7">
    <source>
        <dbReference type="ARBA" id="ARBA00025067"/>
    </source>
</evidence>
<sequence>MPKITLIAAYAARRCIGIKNTMPWHLPEDFAFFKSYTTGKPVIMGRKTWESLPRKPLPGRQNIVITRQDYQAEGAQTAASLEDALALCQGVEEVIIMGGAQIYAQALPIATDLRLTEVGLDVDGDAFFPEFSTKTWQEASRENHVSAKGIKYTFVHYVKA</sequence>
<name>A0ABD7EYA8_NEIPE</name>
<dbReference type="KEGG" id="npf:LPB400_01755"/>
<accession>A0ABD7EYA8</accession>
<evidence type="ECO:0000256" key="8">
    <source>
        <dbReference type="PIRNR" id="PIRNR000194"/>
    </source>
</evidence>
<evidence type="ECO:0000256" key="4">
    <source>
        <dbReference type="ARBA" id="ARBA00022563"/>
    </source>
</evidence>
<proteinExistence type="inferred from homology"/>
<keyword evidence="4 8" id="KW-0554">One-carbon metabolism</keyword>
<dbReference type="PANTHER" id="PTHR48069:SF3">
    <property type="entry name" value="DIHYDROFOLATE REDUCTASE"/>
    <property type="match status" value="1"/>
</dbReference>
<evidence type="ECO:0000256" key="2">
    <source>
        <dbReference type="ARBA" id="ARBA00009539"/>
    </source>
</evidence>
<dbReference type="EC" id="1.5.1.3" evidence="3 8"/>
<reference evidence="11 12" key="1">
    <citation type="submission" date="2021-07" db="EMBL/GenBank/DDBJ databases">
        <title>Genome sequencing of Neisseria perflava LPB0400.</title>
        <authorList>
            <person name="Kim J."/>
        </authorList>
    </citation>
    <scope>NUCLEOTIDE SEQUENCE [LARGE SCALE GENOMIC DNA]</scope>
    <source>
        <strain evidence="11 12">LPB0400</strain>
    </source>
</reference>
<evidence type="ECO:0000313" key="12">
    <source>
        <dbReference type="Proteomes" id="UP000825360"/>
    </source>
</evidence>
<evidence type="ECO:0000256" key="3">
    <source>
        <dbReference type="ARBA" id="ARBA00012856"/>
    </source>
</evidence>
<evidence type="ECO:0000313" key="11">
    <source>
        <dbReference type="EMBL" id="QXW90785.1"/>
    </source>
</evidence>
<dbReference type="Pfam" id="PF00186">
    <property type="entry name" value="DHFR_1"/>
    <property type="match status" value="1"/>
</dbReference>
<feature type="domain" description="DHFR" evidence="10">
    <location>
        <begin position="3"/>
        <end position="159"/>
    </location>
</feature>
<comment type="pathway">
    <text evidence="1 8">Cofactor biosynthesis; tetrahydrofolate biosynthesis; 5,6,7,8-tetrahydrofolate from 7,8-dihydrofolate: step 1/1.</text>
</comment>
<dbReference type="InterPro" id="IPR001796">
    <property type="entry name" value="DHFR_dom"/>
</dbReference>
<evidence type="ECO:0000256" key="1">
    <source>
        <dbReference type="ARBA" id="ARBA00004903"/>
    </source>
</evidence>
<dbReference type="GO" id="GO:0004146">
    <property type="term" value="F:dihydrofolate reductase activity"/>
    <property type="evidence" value="ECO:0007669"/>
    <property type="project" value="UniProtKB-EC"/>
</dbReference>
<evidence type="ECO:0000256" key="6">
    <source>
        <dbReference type="ARBA" id="ARBA00023002"/>
    </source>
</evidence>
<dbReference type="GO" id="GO:0006730">
    <property type="term" value="P:one-carbon metabolic process"/>
    <property type="evidence" value="ECO:0007669"/>
    <property type="project" value="UniProtKB-KW"/>
</dbReference>
<keyword evidence="6 8" id="KW-0560">Oxidoreductase</keyword>
<evidence type="ECO:0000256" key="9">
    <source>
        <dbReference type="RuleBase" id="RU004474"/>
    </source>
</evidence>
<dbReference type="GO" id="GO:0046654">
    <property type="term" value="P:tetrahydrofolate biosynthetic process"/>
    <property type="evidence" value="ECO:0007669"/>
    <property type="project" value="UniProtKB-ARBA"/>
</dbReference>
<comment type="catalytic activity">
    <reaction evidence="8">
        <text>(6S)-5,6,7,8-tetrahydrofolate + NADP(+) = 7,8-dihydrofolate + NADPH + H(+)</text>
        <dbReference type="Rhea" id="RHEA:15009"/>
        <dbReference type="ChEBI" id="CHEBI:15378"/>
        <dbReference type="ChEBI" id="CHEBI:57451"/>
        <dbReference type="ChEBI" id="CHEBI:57453"/>
        <dbReference type="ChEBI" id="CHEBI:57783"/>
        <dbReference type="ChEBI" id="CHEBI:58349"/>
        <dbReference type="EC" id="1.5.1.3"/>
    </reaction>
</comment>
<dbReference type="PANTHER" id="PTHR48069">
    <property type="entry name" value="DIHYDROFOLATE REDUCTASE"/>
    <property type="match status" value="1"/>
</dbReference>
<evidence type="ECO:0000259" key="10">
    <source>
        <dbReference type="PROSITE" id="PS51330"/>
    </source>
</evidence>
<protein>
    <recommendedName>
        <fullName evidence="3 8">Dihydrofolate reductase</fullName>
        <ecNumber evidence="3 8">1.5.1.3</ecNumber>
    </recommendedName>
</protein>
<dbReference type="InterPro" id="IPR012259">
    <property type="entry name" value="DHFR"/>
</dbReference>
<dbReference type="GO" id="GO:0070401">
    <property type="term" value="F:NADP+ binding"/>
    <property type="evidence" value="ECO:0007669"/>
    <property type="project" value="UniProtKB-ARBA"/>
</dbReference>
<dbReference type="AlphaFoldDB" id="A0ABD7EYA8"/>
<dbReference type="PIRSF" id="PIRSF000194">
    <property type="entry name" value="DHFR"/>
    <property type="match status" value="1"/>
</dbReference>
<comment type="function">
    <text evidence="7 8">Key enzyme in folate metabolism. Catalyzes an essential reaction for de novo glycine and purine synthesis, and for DNA precursor synthesis.</text>
</comment>
<dbReference type="CDD" id="cd00209">
    <property type="entry name" value="DHFR"/>
    <property type="match status" value="1"/>
</dbReference>
<gene>
    <name evidence="11" type="ORF">LPB400_01755</name>
</gene>
<dbReference type="RefSeq" id="WP_219089184.1">
    <property type="nucleotide sequence ID" value="NZ_CP079818.1"/>
</dbReference>
<organism evidence="11 12">
    <name type="scientific">Neisseria perflava</name>
    <dbReference type="NCBI Taxonomy" id="33053"/>
    <lineage>
        <taxon>Bacteria</taxon>
        <taxon>Pseudomonadati</taxon>
        <taxon>Pseudomonadota</taxon>
        <taxon>Betaproteobacteria</taxon>
        <taxon>Neisseriales</taxon>
        <taxon>Neisseriaceae</taxon>
        <taxon>Neisseria</taxon>
    </lineage>
</organism>
<dbReference type="Proteomes" id="UP000825360">
    <property type="component" value="Chromosome"/>
</dbReference>